<evidence type="ECO:0000256" key="4">
    <source>
        <dbReference type="ARBA" id="ARBA00022825"/>
    </source>
</evidence>
<dbReference type="Gene3D" id="2.40.10.10">
    <property type="entry name" value="Trypsin-like serine proteases"/>
    <property type="match status" value="1"/>
</dbReference>
<feature type="compositionally biased region" description="Gly residues" evidence="7">
    <location>
        <begin position="460"/>
        <end position="469"/>
    </location>
</feature>
<dbReference type="InterPro" id="IPR022700">
    <property type="entry name" value="CLIP"/>
</dbReference>
<evidence type="ECO:0000259" key="9">
    <source>
        <dbReference type="PROSITE" id="PS50240"/>
    </source>
</evidence>
<feature type="signal peptide" evidence="8">
    <location>
        <begin position="1"/>
        <end position="26"/>
    </location>
</feature>
<keyword evidence="10" id="KW-1185">Reference proteome</keyword>
<keyword evidence="5" id="KW-1015">Disulfide bond</keyword>
<evidence type="ECO:0000256" key="1">
    <source>
        <dbReference type="ARBA" id="ARBA00022670"/>
    </source>
</evidence>
<evidence type="ECO:0000313" key="11">
    <source>
        <dbReference type="RefSeq" id="XP_018010763.2"/>
    </source>
</evidence>
<evidence type="ECO:0000256" key="8">
    <source>
        <dbReference type="SAM" id="SignalP"/>
    </source>
</evidence>
<keyword evidence="2 8" id="KW-0732">Signal</keyword>
<evidence type="ECO:0000256" key="5">
    <source>
        <dbReference type="ARBA" id="ARBA00023157"/>
    </source>
</evidence>
<organism evidence="10 11">
    <name type="scientific">Hyalella azteca</name>
    <name type="common">Amphipod</name>
    <dbReference type="NCBI Taxonomy" id="294128"/>
    <lineage>
        <taxon>Eukaryota</taxon>
        <taxon>Metazoa</taxon>
        <taxon>Ecdysozoa</taxon>
        <taxon>Arthropoda</taxon>
        <taxon>Crustacea</taxon>
        <taxon>Multicrustacea</taxon>
        <taxon>Malacostraca</taxon>
        <taxon>Eumalacostraca</taxon>
        <taxon>Peracarida</taxon>
        <taxon>Amphipoda</taxon>
        <taxon>Senticaudata</taxon>
        <taxon>Talitrida</taxon>
        <taxon>Talitroidea</taxon>
        <taxon>Hyalellidae</taxon>
        <taxon>Hyalella</taxon>
    </lineage>
</organism>
<accession>A0A8B7NAZ3</accession>
<feature type="domain" description="Peptidase S1" evidence="9">
    <location>
        <begin position="378"/>
        <end position="652"/>
    </location>
</feature>
<dbReference type="InterPro" id="IPR038565">
    <property type="entry name" value="CLIP_sf"/>
</dbReference>
<dbReference type="PROSITE" id="PS50240">
    <property type="entry name" value="TRYPSIN_DOM"/>
    <property type="match status" value="1"/>
</dbReference>
<dbReference type="Pfam" id="PF12032">
    <property type="entry name" value="CLIP"/>
    <property type="match status" value="1"/>
</dbReference>
<protein>
    <submittedName>
        <fullName evidence="11">Serine protease 7</fullName>
    </submittedName>
</protein>
<evidence type="ECO:0000256" key="2">
    <source>
        <dbReference type="ARBA" id="ARBA00022729"/>
    </source>
</evidence>
<dbReference type="GO" id="GO:0004252">
    <property type="term" value="F:serine-type endopeptidase activity"/>
    <property type="evidence" value="ECO:0007669"/>
    <property type="project" value="InterPro"/>
</dbReference>
<dbReference type="OrthoDB" id="6732254at2759"/>
<keyword evidence="4" id="KW-0720">Serine protease</keyword>
<sequence length="654" mass="71134">MSISTSIFSITAWWVTVVLVAHEAASKVPDYPQHGKSIINLFRQKFGEEISPNSQPNAHNLNWESSTVFGTGNDKRKLEDFSSFSPETANFFDDLRNSEAEHPKFQDVVEEAPDAPSSMAVRFLRPPQLPGTSGNLISPLQPEGNIENKFPLNDISDKFNEDNIFLGEQNPKISTVLSTLRQQLPLENVVSDLPNFSPSELLPNHHLPSNQLPSHQLPSHQLPSHQLPSHQLPSHQLPSHQLPSHQLPSHQLPSHHLSRQRVLGSYESLQNSTPLLYQPEIGDACFSSNGEPGMCVAVTDCPQLLPLQRLSHNLNALIFLLQQQCRVDVAELYVCCEYPAYQPPPNTAIPAEDTPRPRLARSKVRAQLPGPGECGVAIQPAQEGGEQAWPWLAGLGRLTANGFRSMCSATLVTQSHVITAVTCFYQPELRQPTIVRLGDQGGGEFARGRNGSTDGSENAGCGGGGGGRSGLVEDRNNDADAYIDHLIVGRTDPGWVLHFNLDNLAVVTIDPPVTFTAKVGPVCLPALPTPAVGTQLIVASWTSSTQSLQVLGLRKCQAAYSDLQKNFMLVDRRNLCVIEDPAGPTSCAEPGSPLMQKLEDGAWALAGVVTVGGSRFSRAMDPLPDVDNSSDPLPTIATRVAAYRDWIKSVIQDE</sequence>
<dbReference type="AlphaFoldDB" id="A0A8B7NAZ3"/>
<dbReference type="GO" id="GO:0006508">
    <property type="term" value="P:proteolysis"/>
    <property type="evidence" value="ECO:0007669"/>
    <property type="project" value="UniProtKB-KW"/>
</dbReference>
<dbReference type="PANTHER" id="PTHR24256">
    <property type="entry name" value="TRYPTASE-RELATED"/>
    <property type="match status" value="1"/>
</dbReference>
<dbReference type="Pfam" id="PF00089">
    <property type="entry name" value="Trypsin"/>
    <property type="match status" value="1"/>
</dbReference>
<dbReference type="Gene3D" id="3.30.1640.30">
    <property type="match status" value="1"/>
</dbReference>
<dbReference type="GeneID" id="108668120"/>
<reference evidence="11" key="1">
    <citation type="submission" date="2025-08" db="UniProtKB">
        <authorList>
            <consortium name="RefSeq"/>
        </authorList>
    </citation>
    <scope>IDENTIFICATION</scope>
    <source>
        <tissue evidence="11">Whole organism</tissue>
    </source>
</reference>
<dbReference type="SMART" id="SM00020">
    <property type="entry name" value="Tryp_SPc"/>
    <property type="match status" value="1"/>
</dbReference>
<feature type="region of interest" description="Disordered" evidence="7">
    <location>
        <begin position="200"/>
        <end position="258"/>
    </location>
</feature>
<feature type="chain" id="PRO_5037157385" evidence="8">
    <location>
        <begin position="27"/>
        <end position="654"/>
    </location>
</feature>
<keyword evidence="3" id="KW-0378">Hydrolase</keyword>
<evidence type="ECO:0000256" key="6">
    <source>
        <dbReference type="ARBA" id="ARBA00024195"/>
    </source>
</evidence>
<dbReference type="KEGG" id="hazt:108668120"/>
<evidence type="ECO:0000313" key="10">
    <source>
        <dbReference type="Proteomes" id="UP000694843"/>
    </source>
</evidence>
<name>A0A8B7NAZ3_HYAAZ</name>
<dbReference type="Proteomes" id="UP000694843">
    <property type="component" value="Unplaced"/>
</dbReference>
<dbReference type="InterPro" id="IPR001254">
    <property type="entry name" value="Trypsin_dom"/>
</dbReference>
<dbReference type="RefSeq" id="XP_018010763.2">
    <property type="nucleotide sequence ID" value="XM_018155274.2"/>
</dbReference>
<feature type="region of interest" description="Disordered" evidence="7">
    <location>
        <begin position="445"/>
        <end position="469"/>
    </location>
</feature>
<dbReference type="InterPro" id="IPR043504">
    <property type="entry name" value="Peptidase_S1_PA_chymotrypsin"/>
</dbReference>
<evidence type="ECO:0000256" key="7">
    <source>
        <dbReference type="SAM" id="MobiDB-lite"/>
    </source>
</evidence>
<dbReference type="InterPro" id="IPR009003">
    <property type="entry name" value="Peptidase_S1_PA"/>
</dbReference>
<comment type="similarity">
    <text evidence="6">Belongs to the peptidase S1 family. CLIP subfamily.</text>
</comment>
<dbReference type="SUPFAM" id="SSF50494">
    <property type="entry name" value="Trypsin-like serine proteases"/>
    <property type="match status" value="1"/>
</dbReference>
<evidence type="ECO:0000256" key="3">
    <source>
        <dbReference type="ARBA" id="ARBA00022801"/>
    </source>
</evidence>
<keyword evidence="1 11" id="KW-0645">Protease</keyword>
<dbReference type="InterPro" id="IPR051487">
    <property type="entry name" value="Ser/Thr_Proteases_Immune/Dev"/>
</dbReference>
<feature type="compositionally biased region" description="Polar residues" evidence="7">
    <location>
        <begin position="207"/>
        <end position="252"/>
    </location>
</feature>
<proteinExistence type="inferred from homology"/>
<gene>
    <name evidence="11" type="primary">LOC108668120</name>
</gene>